<feature type="coiled-coil region" evidence="1">
    <location>
        <begin position="155"/>
        <end position="189"/>
    </location>
</feature>
<keyword evidence="3" id="KW-1185">Reference proteome</keyword>
<reference evidence="2 3" key="1">
    <citation type="submission" date="2020-01" db="EMBL/GenBank/DDBJ databases">
        <authorList>
            <consortium name="DOE Joint Genome Institute"/>
            <person name="Haridas S."/>
            <person name="Albert R."/>
            <person name="Binder M."/>
            <person name="Bloem J."/>
            <person name="Labutti K."/>
            <person name="Salamov A."/>
            <person name="Andreopoulos B."/>
            <person name="Baker S.E."/>
            <person name="Barry K."/>
            <person name="Bills G."/>
            <person name="Bluhm B.H."/>
            <person name="Cannon C."/>
            <person name="Castanera R."/>
            <person name="Culley D.E."/>
            <person name="Daum C."/>
            <person name="Ezra D."/>
            <person name="Gonzalez J.B."/>
            <person name="Henrissat B."/>
            <person name="Kuo A."/>
            <person name="Liang C."/>
            <person name="Lipzen A."/>
            <person name="Lutzoni F."/>
            <person name="Magnuson J."/>
            <person name="Mondo S."/>
            <person name="Nolan M."/>
            <person name="Ohm R."/>
            <person name="Pangilinan J."/>
            <person name="Park H.-J.H."/>
            <person name="Ramirez L."/>
            <person name="Alfaro M."/>
            <person name="Sun H."/>
            <person name="Tritt A."/>
            <person name="Yoshinaga Y."/>
            <person name="Zwiers L.-H.L."/>
            <person name="Turgeon B.G."/>
            <person name="Goodwin S.B."/>
            <person name="Spatafora J.W."/>
            <person name="Crous P.W."/>
            <person name="Grigoriev I.V."/>
        </authorList>
    </citation>
    <scope>NUCLEOTIDE SEQUENCE [LARGE SCALE GENOMIC DNA]</scope>
    <source>
        <strain evidence="2 3">CBS 611.86</strain>
    </source>
</reference>
<evidence type="ECO:0000256" key="1">
    <source>
        <dbReference type="SAM" id="Coils"/>
    </source>
</evidence>
<dbReference type="AlphaFoldDB" id="A0A7C8M361"/>
<name>A0A7C8M361_9PLEO</name>
<proteinExistence type="predicted"/>
<keyword evidence="1" id="KW-0175">Coiled coil</keyword>
<sequence>MQVLPPFVQYFGSADTTPHSVWLRALVYYLFLASGKVETIEDWVGLTSGLNDACASAAQRVTTVTGQAIQELGIAKRATPPSPYTNLPPPKRQQLDVDLEVPEKDSTPGSSTNQGYHSLRAQLDAAYTILETKNAELTAFNTSLTSKNTDLESKITNLHTINEELRTDLDRTQNQFEQMKKECDGLKMELASSGEWKNKYELMSAEMMREFQWRQSTEQIVVDERTQKLAAEKRAEAAEKKVSNAINETLAEETRADAAEWRVEAAEKRADVAEKKVQMVEKALKG</sequence>
<evidence type="ECO:0000313" key="3">
    <source>
        <dbReference type="Proteomes" id="UP000481861"/>
    </source>
</evidence>
<organism evidence="2 3">
    <name type="scientific">Massariosphaeria phaeospora</name>
    <dbReference type="NCBI Taxonomy" id="100035"/>
    <lineage>
        <taxon>Eukaryota</taxon>
        <taxon>Fungi</taxon>
        <taxon>Dikarya</taxon>
        <taxon>Ascomycota</taxon>
        <taxon>Pezizomycotina</taxon>
        <taxon>Dothideomycetes</taxon>
        <taxon>Pleosporomycetidae</taxon>
        <taxon>Pleosporales</taxon>
        <taxon>Pleosporales incertae sedis</taxon>
        <taxon>Massariosphaeria</taxon>
    </lineage>
</organism>
<evidence type="ECO:0000313" key="2">
    <source>
        <dbReference type="EMBL" id="KAF2866341.1"/>
    </source>
</evidence>
<protein>
    <submittedName>
        <fullName evidence="2">Uncharacterized protein</fullName>
    </submittedName>
</protein>
<feature type="coiled-coil region" evidence="1">
    <location>
        <begin position="221"/>
        <end position="283"/>
    </location>
</feature>
<gene>
    <name evidence="2" type="ORF">BDV95DRAFT_598966</name>
</gene>
<dbReference type="Proteomes" id="UP000481861">
    <property type="component" value="Unassembled WGS sequence"/>
</dbReference>
<accession>A0A7C8M361</accession>
<dbReference type="EMBL" id="JAADJZ010000028">
    <property type="protein sequence ID" value="KAF2866341.1"/>
    <property type="molecule type" value="Genomic_DNA"/>
</dbReference>
<comment type="caution">
    <text evidence="2">The sequence shown here is derived from an EMBL/GenBank/DDBJ whole genome shotgun (WGS) entry which is preliminary data.</text>
</comment>